<proteinExistence type="predicted"/>
<evidence type="ECO:0000313" key="2">
    <source>
        <dbReference type="EMBL" id="EFM82297.1"/>
    </source>
</evidence>
<name>A0A125W4T7_ENTFL</name>
<accession>A0A125W4T7</accession>
<evidence type="ECO:0008006" key="4">
    <source>
        <dbReference type="Google" id="ProtNLM"/>
    </source>
</evidence>
<keyword evidence="1" id="KW-0812">Transmembrane</keyword>
<dbReference type="AlphaFoldDB" id="A0A125W4T7"/>
<dbReference type="HOGENOM" id="CLU_1874213_0_0_9"/>
<protein>
    <recommendedName>
        <fullName evidence="4">Conjugal transfer protein</fullName>
    </recommendedName>
</protein>
<comment type="caution">
    <text evidence="2">The sequence shown here is derived from an EMBL/GenBank/DDBJ whole genome shotgun (WGS) entry which is preliminary data.</text>
</comment>
<evidence type="ECO:0000313" key="3">
    <source>
        <dbReference type="Proteomes" id="UP000004846"/>
    </source>
</evidence>
<dbReference type="Proteomes" id="UP000004846">
    <property type="component" value="Unassembled WGS sequence"/>
</dbReference>
<dbReference type="RefSeq" id="WP_002394253.1">
    <property type="nucleotide sequence ID" value="NZ_GL454464.1"/>
</dbReference>
<gene>
    <name evidence="2" type="ORF">HMPREF9498_02024</name>
</gene>
<feature type="transmembrane region" description="Helical" evidence="1">
    <location>
        <begin position="26"/>
        <end position="52"/>
    </location>
</feature>
<evidence type="ECO:0000256" key="1">
    <source>
        <dbReference type="SAM" id="Phobius"/>
    </source>
</evidence>
<feature type="transmembrane region" description="Helical" evidence="1">
    <location>
        <begin position="58"/>
        <end position="75"/>
    </location>
</feature>
<keyword evidence="1" id="KW-1133">Transmembrane helix</keyword>
<keyword evidence="1" id="KW-0472">Membrane</keyword>
<dbReference type="Pfam" id="PF12648">
    <property type="entry name" value="TcpE"/>
    <property type="match status" value="1"/>
</dbReference>
<dbReference type="EMBL" id="AEBR01000067">
    <property type="protein sequence ID" value="EFM82297.1"/>
    <property type="molecule type" value="Genomic_DNA"/>
</dbReference>
<organism evidence="2 3">
    <name type="scientific">Enterococcus faecalis TX4248</name>
    <dbReference type="NCBI Taxonomy" id="749495"/>
    <lineage>
        <taxon>Bacteria</taxon>
        <taxon>Bacillati</taxon>
        <taxon>Bacillota</taxon>
        <taxon>Bacilli</taxon>
        <taxon>Lactobacillales</taxon>
        <taxon>Enterococcaceae</taxon>
        <taxon>Enterococcus</taxon>
    </lineage>
</organism>
<reference evidence="2 3" key="1">
    <citation type="submission" date="2010-07" db="EMBL/GenBank/DDBJ databases">
        <authorList>
            <person name="Sid Ahmed O."/>
        </authorList>
    </citation>
    <scope>NUCLEOTIDE SEQUENCE [LARGE SCALE GENOMIC DNA]</scope>
    <source>
        <strain evidence="2 3">TX4248</strain>
    </source>
</reference>
<dbReference type="InterPro" id="IPR025608">
    <property type="entry name" value="TcpE"/>
</dbReference>
<sequence>MKYYDYSRGLKAPYSMQVIKSPKGQVVWVFAQPVSLSYLLILFLGIVLTGLFWKEVPLPQILGINLNLLIMVLVPNKVARWYSEKEFEGKTGFGFLKDGFVYVKNYVLDSRPIVAFERVKEIEEFSFKR</sequence>